<proteinExistence type="inferred from homology"/>
<evidence type="ECO:0000259" key="6">
    <source>
        <dbReference type="Pfam" id="PF07992"/>
    </source>
</evidence>
<evidence type="ECO:0000256" key="5">
    <source>
        <dbReference type="ARBA" id="ARBA00023027"/>
    </source>
</evidence>
<dbReference type="Gene3D" id="3.50.50.100">
    <property type="match status" value="1"/>
</dbReference>
<dbReference type="Pfam" id="PF07992">
    <property type="entry name" value="Pyr_redox_2"/>
    <property type="match status" value="1"/>
</dbReference>
<evidence type="ECO:0000256" key="4">
    <source>
        <dbReference type="ARBA" id="ARBA00023002"/>
    </source>
</evidence>
<evidence type="ECO:0000313" key="7">
    <source>
        <dbReference type="EMBL" id="TXL71382.1"/>
    </source>
</evidence>
<evidence type="ECO:0000256" key="2">
    <source>
        <dbReference type="ARBA" id="ARBA00022630"/>
    </source>
</evidence>
<dbReference type="OrthoDB" id="9781621at2"/>
<dbReference type="PANTHER" id="PTHR43706:SF45">
    <property type="entry name" value="NADH DEHYDROGENASE-LIKE PROTEIN RV1812C"/>
    <property type="match status" value="1"/>
</dbReference>
<feature type="domain" description="FAD/NAD(P)-binding" evidence="6">
    <location>
        <begin position="9"/>
        <end position="322"/>
    </location>
</feature>
<keyword evidence="2" id="KW-0285">Flavoprotein</keyword>
<dbReference type="InterPro" id="IPR036188">
    <property type="entry name" value="FAD/NAD-bd_sf"/>
</dbReference>
<accession>A0A5C8PCE3</accession>
<organism evidence="7 8">
    <name type="scientific">Vineibacter terrae</name>
    <dbReference type="NCBI Taxonomy" id="2586908"/>
    <lineage>
        <taxon>Bacteria</taxon>
        <taxon>Pseudomonadati</taxon>
        <taxon>Pseudomonadota</taxon>
        <taxon>Alphaproteobacteria</taxon>
        <taxon>Hyphomicrobiales</taxon>
        <taxon>Vineibacter</taxon>
    </lineage>
</organism>
<evidence type="ECO:0000313" key="8">
    <source>
        <dbReference type="Proteomes" id="UP000321638"/>
    </source>
</evidence>
<keyword evidence="3" id="KW-0274">FAD</keyword>
<gene>
    <name evidence="7" type="ORF">FHP25_30290</name>
</gene>
<dbReference type="PRINTS" id="PR00368">
    <property type="entry name" value="FADPNR"/>
</dbReference>
<dbReference type="SUPFAM" id="SSF51905">
    <property type="entry name" value="FAD/NAD(P)-binding domain"/>
    <property type="match status" value="1"/>
</dbReference>
<comment type="similarity">
    <text evidence="1">Belongs to the NADH dehydrogenase family.</text>
</comment>
<dbReference type="Proteomes" id="UP000321638">
    <property type="component" value="Unassembled WGS sequence"/>
</dbReference>
<dbReference type="PRINTS" id="PR00469">
    <property type="entry name" value="PNDRDTASEII"/>
</dbReference>
<keyword evidence="8" id="KW-1185">Reference proteome</keyword>
<comment type="caution">
    <text evidence="7">The sequence shown here is derived from an EMBL/GenBank/DDBJ whole genome shotgun (WGS) entry which is preliminary data.</text>
</comment>
<keyword evidence="4" id="KW-0560">Oxidoreductase</keyword>
<dbReference type="GO" id="GO:0003954">
    <property type="term" value="F:NADH dehydrogenase activity"/>
    <property type="evidence" value="ECO:0007669"/>
    <property type="project" value="InterPro"/>
</dbReference>
<dbReference type="InterPro" id="IPR045024">
    <property type="entry name" value="NDH-2"/>
</dbReference>
<dbReference type="PANTHER" id="PTHR43706">
    <property type="entry name" value="NADH DEHYDROGENASE"/>
    <property type="match status" value="1"/>
</dbReference>
<keyword evidence="5" id="KW-0520">NAD</keyword>
<evidence type="ECO:0000256" key="1">
    <source>
        <dbReference type="ARBA" id="ARBA00005272"/>
    </source>
</evidence>
<sequence>MPKNPSTQRIVIIGAGFAGMYAALSAARLRDMKGVSPQELEIALVAPEPTLVVRPRLYEPKPETLTAPLQDVLKAIDVIYVQGRAETIDTKSRAVEIATAKGARDTLQYDRLVVATGSRLFRPDIPGLAEHAFSVDQLDDAVALDRHLHSLADRPASPARDTVVVAGGGFTGIEVATEMPARLRAILGKNARPRVVIVERNEGVAPDMGVGPRPVIMGALRELGVETRLGTGVAALDEGGVTLANGVRIESATVIWSAGMRAAPLTAQIPAERDNFGRLLVDRALRVPSVPGVLATGDAAKAACDDVGNYALMSCQHATRMGAFAGHNAAAELLGEPLKPYHQKAYVTCLDLGAFGALFTRGWDRKVEMVGAEAKKTKQEINTVWIYPPRAERAAALASADPERVTDL</sequence>
<name>A0A5C8PCE3_9HYPH</name>
<protein>
    <submittedName>
        <fullName evidence="7">NAD(P)/FAD-dependent oxidoreductase</fullName>
    </submittedName>
</protein>
<dbReference type="AlphaFoldDB" id="A0A5C8PCE3"/>
<dbReference type="EMBL" id="VDUZ01000044">
    <property type="protein sequence ID" value="TXL71382.1"/>
    <property type="molecule type" value="Genomic_DNA"/>
</dbReference>
<evidence type="ECO:0000256" key="3">
    <source>
        <dbReference type="ARBA" id="ARBA00022827"/>
    </source>
</evidence>
<dbReference type="InterPro" id="IPR023753">
    <property type="entry name" value="FAD/NAD-binding_dom"/>
</dbReference>
<reference evidence="7 8" key="1">
    <citation type="submission" date="2019-06" db="EMBL/GenBank/DDBJ databases">
        <title>New taxonomy in bacterial strain CC-CFT640, isolated from vineyard.</title>
        <authorList>
            <person name="Lin S.-Y."/>
            <person name="Tsai C.-F."/>
            <person name="Young C.-C."/>
        </authorList>
    </citation>
    <scope>NUCLEOTIDE SEQUENCE [LARGE SCALE GENOMIC DNA]</scope>
    <source>
        <strain evidence="7 8">CC-CFT640</strain>
    </source>
</reference>
<dbReference type="RefSeq" id="WP_147850740.1">
    <property type="nucleotide sequence ID" value="NZ_VDUZ01000044.1"/>
</dbReference>